<feature type="transmembrane region" description="Helical" evidence="1">
    <location>
        <begin position="417"/>
        <end position="433"/>
    </location>
</feature>
<feature type="transmembrane region" description="Helical" evidence="1">
    <location>
        <begin position="445"/>
        <end position="468"/>
    </location>
</feature>
<proteinExistence type="predicted"/>
<dbReference type="RefSeq" id="WP_305997074.1">
    <property type="nucleotide sequence ID" value="NZ_JAVALS010000010.1"/>
</dbReference>
<evidence type="ECO:0000256" key="1">
    <source>
        <dbReference type="SAM" id="Phobius"/>
    </source>
</evidence>
<feature type="transmembrane region" description="Helical" evidence="1">
    <location>
        <begin position="217"/>
        <end position="236"/>
    </location>
</feature>
<feature type="transmembrane region" description="Helical" evidence="1">
    <location>
        <begin position="33"/>
        <end position="55"/>
    </location>
</feature>
<feature type="transmembrane region" description="Helical" evidence="1">
    <location>
        <begin position="248"/>
        <end position="273"/>
    </location>
</feature>
<gene>
    <name evidence="2" type="ORF">Q9R02_12730</name>
</gene>
<sequence>MSDEASTTPQAVPVHGGEADTTKRWFKPSAKQWTSMILLSAVICSAAILVGTYTIPLGKAAIVLQPVLWAVLMGAVIGVQRWKPLSGENRAVNSVLLNVSIVLFLAALGVGVGPSLGKLSTIGPAIVLQEVGHIFGTVILALPVAVALGLGKAAIGATWAIDRESYLAYALQKFGVKSPIYRGVFSVWLLGSVFGAVFISLLAGILGGLGIFDVRSLALGLGLGSGSMMIGGAAALTAIHPDQGAEILALAGLSNLVTNLVGFYAGVFVSMPISQRLYKFWSRLFRRNDDGHRLDSNGNAIVPATKRKEDNSDGLDVNAVIKDPEVAMGSKLWIMVFVASLAVGLLLNVLGTHKFAPTQITGILLLGVLTAIAFVLSKLMPNVPPSVWVLALATLVTAPFFPGSSVLVSITKDFNPLYVGLGSIAMLGLNIGRDVNALKTLNWRLIIIACITFTASFVAAAGLAQFVIHL</sequence>
<dbReference type="Pfam" id="PF11299">
    <property type="entry name" value="DUF3100"/>
    <property type="match status" value="1"/>
</dbReference>
<feature type="transmembrane region" description="Helical" evidence="1">
    <location>
        <begin position="332"/>
        <end position="351"/>
    </location>
</feature>
<dbReference type="EMBL" id="JAVALS010000010">
    <property type="protein sequence ID" value="MDP5228022.1"/>
    <property type="molecule type" value="Genomic_DNA"/>
</dbReference>
<keyword evidence="1" id="KW-1133">Transmembrane helix</keyword>
<keyword evidence="1" id="KW-0472">Membrane</keyword>
<feature type="transmembrane region" description="Helical" evidence="1">
    <location>
        <begin position="91"/>
        <end position="113"/>
    </location>
</feature>
<feature type="transmembrane region" description="Helical" evidence="1">
    <location>
        <begin position="133"/>
        <end position="155"/>
    </location>
</feature>
<reference evidence="2 3" key="1">
    <citation type="submission" date="2023-08" db="EMBL/GenBank/DDBJ databases">
        <title>Arthrobacter horti sp. nov., isolated from forest soil.</title>
        <authorList>
            <person name="Park M."/>
        </authorList>
    </citation>
    <scope>NUCLEOTIDE SEQUENCE [LARGE SCALE GENOMIC DNA]</scope>
    <source>
        <strain evidence="2 3">YJM1</strain>
    </source>
</reference>
<evidence type="ECO:0000313" key="2">
    <source>
        <dbReference type="EMBL" id="MDP5228022.1"/>
    </source>
</evidence>
<accession>A0ABT9IRP9</accession>
<keyword evidence="3" id="KW-1185">Reference proteome</keyword>
<name>A0ABT9IRP9_9MICC</name>
<feature type="transmembrane region" description="Helical" evidence="1">
    <location>
        <begin position="187"/>
        <end position="211"/>
    </location>
</feature>
<evidence type="ECO:0000313" key="3">
    <source>
        <dbReference type="Proteomes" id="UP001232725"/>
    </source>
</evidence>
<organism evidence="2 3">
    <name type="scientific">Arthrobacter horti</name>
    <dbReference type="NCBI Taxonomy" id="3068273"/>
    <lineage>
        <taxon>Bacteria</taxon>
        <taxon>Bacillati</taxon>
        <taxon>Actinomycetota</taxon>
        <taxon>Actinomycetes</taxon>
        <taxon>Micrococcales</taxon>
        <taxon>Micrococcaceae</taxon>
        <taxon>Arthrobacter</taxon>
    </lineage>
</organism>
<protein>
    <submittedName>
        <fullName evidence="2">DUF3100 domain-containing protein</fullName>
    </submittedName>
</protein>
<feature type="transmembrane region" description="Helical" evidence="1">
    <location>
        <begin position="387"/>
        <end position="410"/>
    </location>
</feature>
<feature type="transmembrane region" description="Helical" evidence="1">
    <location>
        <begin position="363"/>
        <end position="381"/>
    </location>
</feature>
<keyword evidence="1" id="KW-0812">Transmembrane</keyword>
<dbReference type="InterPro" id="IPR021450">
    <property type="entry name" value="DUF3100"/>
</dbReference>
<dbReference type="Proteomes" id="UP001232725">
    <property type="component" value="Unassembled WGS sequence"/>
</dbReference>
<feature type="transmembrane region" description="Helical" evidence="1">
    <location>
        <begin position="61"/>
        <end position="79"/>
    </location>
</feature>
<comment type="caution">
    <text evidence="2">The sequence shown here is derived from an EMBL/GenBank/DDBJ whole genome shotgun (WGS) entry which is preliminary data.</text>
</comment>